<dbReference type="Pfam" id="PF10209">
    <property type="entry name" value="DUF2340"/>
    <property type="match status" value="1"/>
</dbReference>
<dbReference type="PANTHER" id="PTHR18444">
    <property type="entry name" value="UPF0538 FAMILY MEMBER"/>
    <property type="match status" value="1"/>
</dbReference>
<protein>
    <recommendedName>
        <fullName evidence="4">Ubiquitin-like domain-containing protein</fullName>
    </recommendedName>
</protein>
<evidence type="ECO:0000256" key="1">
    <source>
        <dbReference type="ARBA" id="ARBA00007176"/>
    </source>
</evidence>
<name>A0ABQ8FF41_9FUNG</name>
<dbReference type="Proteomes" id="UP001648503">
    <property type="component" value="Unassembled WGS sequence"/>
</dbReference>
<proteinExistence type="inferred from homology"/>
<organism evidence="2 3">
    <name type="scientific">Batrachochytrium salamandrivorans</name>
    <dbReference type="NCBI Taxonomy" id="1357716"/>
    <lineage>
        <taxon>Eukaryota</taxon>
        <taxon>Fungi</taxon>
        <taxon>Fungi incertae sedis</taxon>
        <taxon>Chytridiomycota</taxon>
        <taxon>Chytridiomycota incertae sedis</taxon>
        <taxon>Chytridiomycetes</taxon>
        <taxon>Rhizophydiales</taxon>
        <taxon>Rhizophydiales incertae sedis</taxon>
        <taxon>Batrachochytrium</taxon>
    </lineage>
</organism>
<reference evidence="2 3" key="1">
    <citation type="submission" date="2021-02" db="EMBL/GenBank/DDBJ databases">
        <title>Variation within the Batrachochytrium salamandrivorans European outbreak.</title>
        <authorList>
            <person name="Kelly M."/>
            <person name="Pasmans F."/>
            <person name="Shea T.P."/>
            <person name="Munoz J.F."/>
            <person name="Carranza S."/>
            <person name="Cuomo C.A."/>
            <person name="Martel A."/>
        </authorList>
    </citation>
    <scope>NUCLEOTIDE SEQUENCE [LARGE SCALE GENOMIC DNA]</scope>
    <source>
        <strain evidence="2 3">AMFP18/2</strain>
    </source>
</reference>
<comment type="similarity">
    <text evidence="1">Belongs to the UPF0538 family.</text>
</comment>
<accession>A0ABQ8FF41</accession>
<evidence type="ECO:0000313" key="2">
    <source>
        <dbReference type="EMBL" id="KAH6597245.1"/>
    </source>
</evidence>
<gene>
    <name evidence="2" type="ORF">BASA50_004597</name>
</gene>
<comment type="caution">
    <text evidence="2">The sequence shown here is derived from an EMBL/GenBank/DDBJ whole genome shotgun (WGS) entry which is preliminary data.</text>
</comment>
<dbReference type="InterPro" id="IPR018794">
    <property type="entry name" value="UPF0538"/>
</dbReference>
<evidence type="ECO:0000313" key="3">
    <source>
        <dbReference type="Proteomes" id="UP001648503"/>
    </source>
</evidence>
<keyword evidence="3" id="KW-1185">Reference proteome</keyword>
<sequence>MMTDTVDPVESVVQTTDAVAETAQSTTHAPFKDDMTLTVRLIKSFDYRTFKNLVVQHIAKDMLVKDFKILVLEKIKSTSGLKPYHTVVFDCLKLYVKAHGSKSQHLIINLDHDSGDDTYILDDAQTLASHGIEHETEVSFFNTSLYLAYKANPETKW</sequence>
<evidence type="ECO:0008006" key="4">
    <source>
        <dbReference type="Google" id="ProtNLM"/>
    </source>
</evidence>
<dbReference type="EMBL" id="JAFCIX010000152">
    <property type="protein sequence ID" value="KAH6597245.1"/>
    <property type="molecule type" value="Genomic_DNA"/>
</dbReference>
<dbReference type="PANTHER" id="PTHR18444:SF9">
    <property type="entry name" value="UPF0538 PROTEIN C2ORF76"/>
    <property type="match status" value="1"/>
</dbReference>